<evidence type="ECO:0000313" key="2">
    <source>
        <dbReference type="EMBL" id="MEJ1089702.1"/>
    </source>
</evidence>
<accession>A0ABU8LGC6</accession>
<organism evidence="2 3">
    <name type="scientific">Microbacterium bandirmense</name>
    <dbReference type="NCBI Taxonomy" id="3122050"/>
    <lineage>
        <taxon>Bacteria</taxon>
        <taxon>Bacillati</taxon>
        <taxon>Actinomycetota</taxon>
        <taxon>Actinomycetes</taxon>
        <taxon>Micrococcales</taxon>
        <taxon>Microbacteriaceae</taxon>
        <taxon>Microbacterium</taxon>
    </lineage>
</organism>
<reference evidence="2 3" key="1">
    <citation type="submission" date="2024-02" db="EMBL/GenBank/DDBJ databases">
        <authorList>
            <person name="Saticioglu I.B."/>
        </authorList>
    </citation>
    <scope>NUCLEOTIDE SEQUENCE [LARGE SCALE GENOMIC DNA]</scope>
    <source>
        <strain evidence="2 3">Mu-80</strain>
    </source>
</reference>
<feature type="non-terminal residue" evidence="2">
    <location>
        <position position="539"/>
    </location>
</feature>
<dbReference type="Proteomes" id="UP001371224">
    <property type="component" value="Unassembled WGS sequence"/>
</dbReference>
<proteinExistence type="predicted"/>
<dbReference type="Pfam" id="PF13401">
    <property type="entry name" value="AAA_22"/>
    <property type="match status" value="1"/>
</dbReference>
<dbReference type="SUPFAM" id="SSF52540">
    <property type="entry name" value="P-loop containing nucleoside triphosphate hydrolases"/>
    <property type="match status" value="1"/>
</dbReference>
<comment type="caution">
    <text evidence="2">The sequence shown here is derived from an EMBL/GenBank/DDBJ whole genome shotgun (WGS) entry which is preliminary data.</text>
</comment>
<dbReference type="PANTHER" id="PTHR34301:SF8">
    <property type="entry name" value="ATPASE DOMAIN-CONTAINING PROTEIN"/>
    <property type="match status" value="1"/>
</dbReference>
<dbReference type="InterPro" id="IPR049945">
    <property type="entry name" value="AAA_22"/>
</dbReference>
<dbReference type="EMBL" id="JBBDGM010000017">
    <property type="protein sequence ID" value="MEJ1089702.1"/>
    <property type="molecule type" value="Genomic_DNA"/>
</dbReference>
<gene>
    <name evidence="2" type="ORF">WDU99_15410</name>
</gene>
<evidence type="ECO:0000313" key="3">
    <source>
        <dbReference type="Proteomes" id="UP001371224"/>
    </source>
</evidence>
<dbReference type="PANTHER" id="PTHR34301">
    <property type="entry name" value="DNA-BINDING PROTEIN-RELATED"/>
    <property type="match status" value="1"/>
</dbReference>
<keyword evidence="3" id="KW-1185">Reference proteome</keyword>
<dbReference type="InterPro" id="IPR027417">
    <property type="entry name" value="P-loop_NTPase"/>
</dbReference>
<dbReference type="Gene3D" id="3.40.50.300">
    <property type="entry name" value="P-loop containing nucleotide triphosphate hydrolases"/>
    <property type="match status" value="1"/>
</dbReference>
<dbReference type="RefSeq" id="WP_337333347.1">
    <property type="nucleotide sequence ID" value="NZ_JBBDGM010000017.1"/>
</dbReference>
<name>A0ABU8LGC6_9MICO</name>
<protein>
    <submittedName>
        <fullName evidence="2">AAA family ATPase</fullName>
    </submittedName>
</protein>
<feature type="domain" description="ORC1/DEAH AAA+ ATPase" evidence="1">
    <location>
        <begin position="199"/>
        <end position="348"/>
    </location>
</feature>
<evidence type="ECO:0000259" key="1">
    <source>
        <dbReference type="Pfam" id="PF13401"/>
    </source>
</evidence>
<sequence length="539" mass="59325">MGLQEVRSRFFREFPAAENLDSSLRTANNPNPMFFMASVAKEVDLKGSGLALLRLGEDLERRFGINGEVAAYFTPWRDFQRRSFNAMTLRTSDLIRSLQDQIMQSERFTPSRRVALLISTDPNVQTKLDEWQSDSYSELTIVAIDPLRHTGPDLMAEITRNLRDRLGERDLYGTQNPVSGVDFFGRTGLMRNLSAAIDGDQNIAILGLRRSGKTSVLRELRRVLLPRRVVIPIADFQMLEEHSAEELASSIAASLNEELKSAKAKGIDVWIGNESDQSVDDLTPSALSDRIKRVASRNPGIRIVVAVDEVESAAAIARENPMAIKVLLGALRSAAQARENVSLVFSGVANRMFRSSSLGDRGEVDNPMFNQVSSVYLTPFELEETTSLLRDLGRPMLLDWQPDAIAEVQRLTGGFPYFVRDLASAVRKSVRTQVLEASADAVKINADHVGVSAPEWAIVAGEAWNGIVAALGIHYPSAASLLDSSITESELNEWIAGDAEAEQAAEDLVALKLLQRDEKGILYSPTLAALQSLSRPSSK</sequence>